<reference evidence="10" key="1">
    <citation type="submission" date="2009-09" db="EMBL/GenBank/DDBJ databases">
        <title>The complete chromosome of Desulfohalobium retbaense DSM 5692.</title>
        <authorList>
            <consortium name="US DOE Joint Genome Institute (JGI-PGF)"/>
            <person name="Lucas S."/>
            <person name="Copeland A."/>
            <person name="Lapidus A."/>
            <person name="Glavina del Rio T."/>
            <person name="Dalin E."/>
            <person name="Tice H."/>
            <person name="Bruce D."/>
            <person name="Goodwin L."/>
            <person name="Pitluck S."/>
            <person name="Kyrpides N."/>
            <person name="Mavromatis K."/>
            <person name="Ivanova N."/>
            <person name="Mikhailova N."/>
            <person name="Munk A.C."/>
            <person name="Brettin T."/>
            <person name="Detter J.C."/>
            <person name="Han C."/>
            <person name="Tapia R."/>
            <person name="Larimer F."/>
            <person name="Land M."/>
            <person name="Hauser L."/>
            <person name="Markowitz V."/>
            <person name="Cheng J.-F."/>
            <person name="Hugenholtz P."/>
            <person name="Woyke T."/>
            <person name="Wu D."/>
            <person name="Spring S."/>
            <person name="Klenk H.-P."/>
            <person name="Eisen J.A."/>
        </authorList>
    </citation>
    <scope>NUCLEOTIDE SEQUENCE [LARGE SCALE GENOMIC DNA]</scope>
    <source>
        <strain evidence="10">DSM 5692</strain>
    </source>
</reference>
<dbReference type="InterPro" id="IPR001789">
    <property type="entry name" value="Sig_transdc_resp-reg_receiver"/>
</dbReference>
<dbReference type="Gene3D" id="3.40.50.300">
    <property type="entry name" value="P-loop containing nucleotide triphosphate hydrolases"/>
    <property type="match status" value="1"/>
</dbReference>
<dbReference type="Gene3D" id="3.40.50.2300">
    <property type="match status" value="1"/>
</dbReference>
<dbReference type="GO" id="GO:0006355">
    <property type="term" value="P:regulation of DNA-templated transcription"/>
    <property type="evidence" value="ECO:0007669"/>
    <property type="project" value="InterPro"/>
</dbReference>
<dbReference type="AlphaFoldDB" id="C8X1G1"/>
<dbReference type="RefSeq" id="WP_015751412.1">
    <property type="nucleotide sequence ID" value="NC_013223.1"/>
</dbReference>
<dbReference type="GO" id="GO:0000160">
    <property type="term" value="P:phosphorelay signal transduction system"/>
    <property type="evidence" value="ECO:0007669"/>
    <property type="project" value="InterPro"/>
</dbReference>
<dbReference type="Gene3D" id="1.10.10.60">
    <property type="entry name" value="Homeodomain-like"/>
    <property type="match status" value="1"/>
</dbReference>
<dbReference type="GO" id="GO:0043565">
    <property type="term" value="F:sequence-specific DNA binding"/>
    <property type="evidence" value="ECO:0007669"/>
    <property type="project" value="InterPro"/>
</dbReference>
<dbReference type="SUPFAM" id="SSF46689">
    <property type="entry name" value="Homeodomain-like"/>
    <property type="match status" value="1"/>
</dbReference>
<dbReference type="InterPro" id="IPR011006">
    <property type="entry name" value="CheY-like_superfamily"/>
</dbReference>
<keyword evidence="2" id="KW-0067">ATP-binding</keyword>
<evidence type="ECO:0000259" key="7">
    <source>
        <dbReference type="PROSITE" id="PS50045"/>
    </source>
</evidence>
<evidence type="ECO:0000256" key="3">
    <source>
        <dbReference type="ARBA" id="ARBA00023015"/>
    </source>
</evidence>
<dbReference type="SUPFAM" id="SSF52540">
    <property type="entry name" value="P-loop containing nucleoside triphosphate hydrolases"/>
    <property type="match status" value="1"/>
</dbReference>
<dbReference type="Pfam" id="PF25601">
    <property type="entry name" value="AAA_lid_14"/>
    <property type="match status" value="1"/>
</dbReference>
<dbReference type="InterPro" id="IPR058031">
    <property type="entry name" value="AAA_lid_NorR"/>
</dbReference>
<evidence type="ECO:0000256" key="2">
    <source>
        <dbReference type="ARBA" id="ARBA00022840"/>
    </source>
</evidence>
<dbReference type="PANTHER" id="PTHR32071">
    <property type="entry name" value="TRANSCRIPTIONAL REGULATORY PROTEIN"/>
    <property type="match status" value="1"/>
</dbReference>
<keyword evidence="4" id="KW-0238">DNA-binding</keyword>
<dbReference type="PANTHER" id="PTHR32071:SF117">
    <property type="entry name" value="PTS-DEPENDENT DIHYDROXYACETONE KINASE OPERON REGULATORY PROTEIN-RELATED"/>
    <property type="match status" value="1"/>
</dbReference>
<dbReference type="STRING" id="485915.Dret_0970"/>
<dbReference type="PROSITE" id="PS00688">
    <property type="entry name" value="SIGMA54_INTERACT_3"/>
    <property type="match status" value="1"/>
</dbReference>
<dbReference type="Pfam" id="PF00158">
    <property type="entry name" value="Sigma54_activat"/>
    <property type="match status" value="1"/>
</dbReference>
<dbReference type="GO" id="GO:0005524">
    <property type="term" value="F:ATP binding"/>
    <property type="evidence" value="ECO:0007669"/>
    <property type="project" value="UniProtKB-KW"/>
</dbReference>
<dbReference type="OrthoDB" id="9763792at2"/>
<keyword evidence="3" id="KW-0805">Transcription regulation</keyword>
<dbReference type="Pfam" id="PF00072">
    <property type="entry name" value="Response_reg"/>
    <property type="match status" value="1"/>
</dbReference>
<evidence type="ECO:0000313" key="9">
    <source>
        <dbReference type="EMBL" id="ACV68258.1"/>
    </source>
</evidence>
<dbReference type="Gene3D" id="1.10.8.60">
    <property type="match status" value="1"/>
</dbReference>
<dbReference type="InterPro" id="IPR009057">
    <property type="entry name" value="Homeodomain-like_sf"/>
</dbReference>
<dbReference type="SUPFAM" id="SSF52172">
    <property type="entry name" value="CheY-like"/>
    <property type="match status" value="1"/>
</dbReference>
<dbReference type="PROSITE" id="PS50045">
    <property type="entry name" value="SIGMA54_INTERACT_4"/>
    <property type="match status" value="1"/>
</dbReference>
<feature type="domain" description="Response regulatory" evidence="8">
    <location>
        <begin position="11"/>
        <end position="127"/>
    </location>
</feature>
<dbReference type="Proteomes" id="UP000001052">
    <property type="component" value="Chromosome"/>
</dbReference>
<proteinExistence type="predicted"/>
<sequence length="473" mass="52790">MSETAEAPVFDILIVDDEQDFAVGLKRILERAFPDCTCLVAHDGEQALAHLSQRRIGVMLTDLRMPGMDGMTLLPKALDIDPLVSVVLLTAYGSIERAVEALKVGAYDFLTKPVDYQDLQRVVEKALERSRLLWENHRLREKVGSGASGSRLVGESAAMTRLKDHLEMVAATDYTVLVLGESGTGKELVARTVHEMSPRANQPWLTVNCPAIPDQLLESELFGHVQGAFTGANREHKGVFLTADKGTLLLDEIGDITPDIQTKLLRVLQEQEIRQVGASKSVSIDVRIVATTNQDLEDKIQDGSFREDLFYRLNVLTVRVPPLRERKEDIPLLAHAFVRQTCQEMGTDPKEIRPEAMSLLSARNWPGNVRELQNFMRKLVVFSGQGPVDHHVVRIVDGGNSQSPEEQRILPYKEAKSQVVDDFTRSYVQAVLRETEGNVSEAARLSGLERVSLQKILRRLDIQAKDFRQPSSS</sequence>
<dbReference type="PRINTS" id="PR01590">
    <property type="entry name" value="HTHFIS"/>
</dbReference>
<keyword evidence="5" id="KW-0804">Transcription</keyword>
<dbReference type="InterPro" id="IPR002197">
    <property type="entry name" value="HTH_Fis"/>
</dbReference>
<dbReference type="InterPro" id="IPR027417">
    <property type="entry name" value="P-loop_NTPase"/>
</dbReference>
<dbReference type="InterPro" id="IPR002078">
    <property type="entry name" value="Sigma_54_int"/>
</dbReference>
<dbReference type="Pfam" id="PF02954">
    <property type="entry name" value="HTH_8"/>
    <property type="match status" value="1"/>
</dbReference>
<keyword evidence="6" id="KW-0597">Phosphoprotein</keyword>
<accession>C8X1G1</accession>
<feature type="domain" description="Sigma-54 factor interaction" evidence="7">
    <location>
        <begin position="152"/>
        <end position="381"/>
    </location>
</feature>
<evidence type="ECO:0000259" key="8">
    <source>
        <dbReference type="PROSITE" id="PS50110"/>
    </source>
</evidence>
<keyword evidence="1" id="KW-0547">Nucleotide-binding</keyword>
<dbReference type="PROSITE" id="PS00676">
    <property type="entry name" value="SIGMA54_INTERACT_2"/>
    <property type="match status" value="1"/>
</dbReference>
<evidence type="ECO:0000256" key="4">
    <source>
        <dbReference type="ARBA" id="ARBA00023125"/>
    </source>
</evidence>
<gene>
    <name evidence="9" type="ordered locus">Dret_0970</name>
</gene>
<reference evidence="9 10" key="2">
    <citation type="journal article" date="2010" name="Stand. Genomic Sci.">
        <title>Complete genome sequence of Desulfohalobium retbaense type strain (HR(100)).</title>
        <authorList>
            <person name="Spring S."/>
            <person name="Nolan M."/>
            <person name="Lapidus A."/>
            <person name="Glavina Del Rio T."/>
            <person name="Copeland A."/>
            <person name="Tice H."/>
            <person name="Cheng J.F."/>
            <person name="Lucas S."/>
            <person name="Land M."/>
            <person name="Chen F."/>
            <person name="Bruce D."/>
            <person name="Goodwin L."/>
            <person name="Pitluck S."/>
            <person name="Ivanova N."/>
            <person name="Mavromatis K."/>
            <person name="Mikhailova N."/>
            <person name="Pati A."/>
            <person name="Chen A."/>
            <person name="Palaniappan K."/>
            <person name="Hauser L."/>
            <person name="Chang Y.J."/>
            <person name="Jeffries C.D."/>
            <person name="Munk C."/>
            <person name="Kiss H."/>
            <person name="Chain P."/>
            <person name="Han C."/>
            <person name="Brettin T."/>
            <person name="Detter J.C."/>
            <person name="Schuler E."/>
            <person name="Goker M."/>
            <person name="Rohde M."/>
            <person name="Bristow J."/>
            <person name="Eisen J.A."/>
            <person name="Markowitz V."/>
            <person name="Hugenholtz P."/>
            <person name="Kyrpides N.C."/>
            <person name="Klenk H.P."/>
        </authorList>
    </citation>
    <scope>NUCLEOTIDE SEQUENCE [LARGE SCALE GENOMIC DNA]</scope>
    <source>
        <strain evidence="9 10">DSM 5692</strain>
    </source>
</reference>
<dbReference type="SMART" id="SM00382">
    <property type="entry name" value="AAA"/>
    <property type="match status" value="1"/>
</dbReference>
<name>C8X1G1_DESRD</name>
<feature type="modified residue" description="4-aspartylphosphate" evidence="6">
    <location>
        <position position="62"/>
    </location>
</feature>
<dbReference type="HOGENOM" id="CLU_000445_0_6_7"/>
<dbReference type="EMBL" id="CP001734">
    <property type="protein sequence ID" value="ACV68258.1"/>
    <property type="molecule type" value="Genomic_DNA"/>
</dbReference>
<dbReference type="PROSITE" id="PS50110">
    <property type="entry name" value="RESPONSE_REGULATORY"/>
    <property type="match status" value="1"/>
</dbReference>
<dbReference type="PROSITE" id="PS00675">
    <property type="entry name" value="SIGMA54_INTERACT_1"/>
    <property type="match status" value="1"/>
</dbReference>
<dbReference type="SMART" id="SM00448">
    <property type="entry name" value="REC"/>
    <property type="match status" value="1"/>
</dbReference>
<dbReference type="CDD" id="cd00009">
    <property type="entry name" value="AAA"/>
    <property type="match status" value="1"/>
</dbReference>
<protein>
    <submittedName>
        <fullName evidence="9">Two component, sigma54 specific, transcriptional regulator, Fis family</fullName>
    </submittedName>
</protein>
<evidence type="ECO:0000313" key="10">
    <source>
        <dbReference type="Proteomes" id="UP000001052"/>
    </source>
</evidence>
<dbReference type="eggNOG" id="COG2204">
    <property type="taxonomic scope" value="Bacteria"/>
</dbReference>
<dbReference type="KEGG" id="drt:Dret_0970"/>
<dbReference type="InterPro" id="IPR025944">
    <property type="entry name" value="Sigma_54_int_dom_CS"/>
</dbReference>
<organism evidence="9 10">
    <name type="scientific">Desulfohalobium retbaense (strain ATCC 49708 / DSM 5692 / JCM 16813 / HR100)</name>
    <dbReference type="NCBI Taxonomy" id="485915"/>
    <lineage>
        <taxon>Bacteria</taxon>
        <taxon>Pseudomonadati</taxon>
        <taxon>Thermodesulfobacteriota</taxon>
        <taxon>Desulfovibrionia</taxon>
        <taxon>Desulfovibrionales</taxon>
        <taxon>Desulfohalobiaceae</taxon>
        <taxon>Desulfohalobium</taxon>
    </lineage>
</organism>
<evidence type="ECO:0000256" key="1">
    <source>
        <dbReference type="ARBA" id="ARBA00022741"/>
    </source>
</evidence>
<keyword evidence="10" id="KW-1185">Reference proteome</keyword>
<dbReference type="FunFam" id="3.40.50.300:FF:000006">
    <property type="entry name" value="DNA-binding transcriptional regulator NtrC"/>
    <property type="match status" value="1"/>
</dbReference>
<dbReference type="InterPro" id="IPR025662">
    <property type="entry name" value="Sigma_54_int_dom_ATP-bd_1"/>
</dbReference>
<evidence type="ECO:0000256" key="5">
    <source>
        <dbReference type="ARBA" id="ARBA00023163"/>
    </source>
</evidence>
<evidence type="ECO:0000256" key="6">
    <source>
        <dbReference type="PROSITE-ProRule" id="PRU00169"/>
    </source>
</evidence>
<dbReference type="InterPro" id="IPR003593">
    <property type="entry name" value="AAA+_ATPase"/>
</dbReference>
<dbReference type="InterPro" id="IPR025943">
    <property type="entry name" value="Sigma_54_int_dom_ATP-bd_2"/>
</dbReference>